<proteinExistence type="predicted"/>
<evidence type="ECO:0000313" key="2">
    <source>
        <dbReference type="Proteomes" id="UP000276215"/>
    </source>
</evidence>
<reference evidence="1 2" key="1">
    <citation type="journal article" date="2018" name="Nat. Ecol. Evol.">
        <title>Pezizomycetes genomes reveal the molecular basis of ectomycorrhizal truffle lifestyle.</title>
        <authorList>
            <person name="Murat C."/>
            <person name="Payen T."/>
            <person name="Noel B."/>
            <person name="Kuo A."/>
            <person name="Morin E."/>
            <person name="Chen J."/>
            <person name="Kohler A."/>
            <person name="Krizsan K."/>
            <person name="Balestrini R."/>
            <person name="Da Silva C."/>
            <person name="Montanini B."/>
            <person name="Hainaut M."/>
            <person name="Levati E."/>
            <person name="Barry K.W."/>
            <person name="Belfiori B."/>
            <person name="Cichocki N."/>
            <person name="Clum A."/>
            <person name="Dockter R.B."/>
            <person name="Fauchery L."/>
            <person name="Guy J."/>
            <person name="Iotti M."/>
            <person name="Le Tacon F."/>
            <person name="Lindquist E.A."/>
            <person name="Lipzen A."/>
            <person name="Malagnac F."/>
            <person name="Mello A."/>
            <person name="Molinier V."/>
            <person name="Miyauchi S."/>
            <person name="Poulain J."/>
            <person name="Riccioni C."/>
            <person name="Rubini A."/>
            <person name="Sitrit Y."/>
            <person name="Splivallo R."/>
            <person name="Traeger S."/>
            <person name="Wang M."/>
            <person name="Zifcakova L."/>
            <person name="Wipf D."/>
            <person name="Zambonelli A."/>
            <person name="Paolocci F."/>
            <person name="Nowrousian M."/>
            <person name="Ottonello S."/>
            <person name="Baldrian P."/>
            <person name="Spatafora J.W."/>
            <person name="Henrissat B."/>
            <person name="Nagy L.G."/>
            <person name="Aury J.M."/>
            <person name="Wincker P."/>
            <person name="Grigoriev I.V."/>
            <person name="Bonfante P."/>
            <person name="Martin F.M."/>
        </authorList>
    </citation>
    <scope>NUCLEOTIDE SEQUENCE [LARGE SCALE GENOMIC DNA]</scope>
    <source>
        <strain evidence="1 2">120613-1</strain>
    </source>
</reference>
<dbReference type="EMBL" id="ML120564">
    <property type="protein sequence ID" value="RPA89639.1"/>
    <property type="molecule type" value="Genomic_DNA"/>
</dbReference>
<dbReference type="Proteomes" id="UP000276215">
    <property type="component" value="Unassembled WGS sequence"/>
</dbReference>
<keyword evidence="2" id="KW-1185">Reference proteome</keyword>
<dbReference type="AlphaFoldDB" id="A0A3N4IUM3"/>
<accession>A0A3N4IUM3</accession>
<name>A0A3N4IUM3_9PEZI</name>
<organism evidence="1 2">
    <name type="scientific">Choiromyces venosus 120613-1</name>
    <dbReference type="NCBI Taxonomy" id="1336337"/>
    <lineage>
        <taxon>Eukaryota</taxon>
        <taxon>Fungi</taxon>
        <taxon>Dikarya</taxon>
        <taxon>Ascomycota</taxon>
        <taxon>Pezizomycotina</taxon>
        <taxon>Pezizomycetes</taxon>
        <taxon>Pezizales</taxon>
        <taxon>Tuberaceae</taxon>
        <taxon>Choiromyces</taxon>
    </lineage>
</organism>
<feature type="non-terminal residue" evidence="1">
    <location>
        <position position="1"/>
    </location>
</feature>
<sequence length="51" mass="6099">MGNIILWISWWFSPLVKKVIMLEHARNLMIRGRRNLIVPQIAETFQPHLKC</sequence>
<gene>
    <name evidence="1" type="ORF">L873DRAFT_1822465</name>
</gene>
<evidence type="ECO:0000313" key="1">
    <source>
        <dbReference type="EMBL" id="RPA89639.1"/>
    </source>
</evidence>
<protein>
    <submittedName>
        <fullName evidence="1">Uncharacterized protein</fullName>
    </submittedName>
</protein>